<reference evidence="3 4" key="1">
    <citation type="journal article" date="2023" name="Elife">
        <title>Identification of key yeast species and microbe-microbe interactions impacting larval growth of Drosophila in the wild.</title>
        <authorList>
            <person name="Mure A."/>
            <person name="Sugiura Y."/>
            <person name="Maeda R."/>
            <person name="Honda K."/>
            <person name="Sakurai N."/>
            <person name="Takahashi Y."/>
            <person name="Watada M."/>
            <person name="Katoh T."/>
            <person name="Gotoh A."/>
            <person name="Gotoh Y."/>
            <person name="Taniguchi I."/>
            <person name="Nakamura K."/>
            <person name="Hayashi T."/>
            <person name="Katayama T."/>
            <person name="Uemura T."/>
            <person name="Hattori Y."/>
        </authorList>
    </citation>
    <scope>NUCLEOTIDE SEQUENCE [LARGE SCALE GENOMIC DNA]</scope>
    <source>
        <strain evidence="3 4">PK-24</strain>
    </source>
</reference>
<proteinExistence type="inferred from homology"/>
<comment type="similarity">
    <text evidence="1">Belongs to the PIH1 family.</text>
</comment>
<dbReference type="InterPro" id="IPR050734">
    <property type="entry name" value="PIH1/Kintoun_subfamily"/>
</dbReference>
<evidence type="ECO:0000256" key="1">
    <source>
        <dbReference type="ARBA" id="ARBA00008511"/>
    </source>
</evidence>
<gene>
    <name evidence="3" type="ORF">DAPK24_011580</name>
</gene>
<dbReference type="InterPro" id="IPR012981">
    <property type="entry name" value="PIH1_N"/>
</dbReference>
<protein>
    <submittedName>
        <fullName evidence="3">Pih1 protein</fullName>
    </submittedName>
</protein>
<evidence type="ECO:0000259" key="2">
    <source>
        <dbReference type="Pfam" id="PF08190"/>
    </source>
</evidence>
<sequence length="305" mass="35875">MFLRESKDVKIEKIIPIPKFVIKCKLFSPFGKYLMNTKIFINVCENKRIPLNNNDLINETGNGKFNKFKIFELISKGQWEIPILTSPNLREINDKNGNLSILIDCVINEKYMNWCLINNEMKEILIQWCFDAIEFYFNGIIINRDSMKLPKREKMGDVGEIELDVEHLKEIGKELEELNKDIFIEDNKKIEVIERKEGEMEEVRKEKVKEKITIKDTISVIMERVKRQTVMGHEFEIVVKCNKNDEYVVNVINDELIIQNGEMEKKIPLPFVNIEKIKCFKINDVILNCLNSDVIIVNEVLFLKL</sequence>
<dbReference type="Pfam" id="PF08190">
    <property type="entry name" value="PIH1"/>
    <property type="match status" value="1"/>
</dbReference>
<dbReference type="EMBL" id="BTGB01000001">
    <property type="protein sequence ID" value="GMM44583.1"/>
    <property type="molecule type" value="Genomic_DNA"/>
</dbReference>
<dbReference type="GO" id="GO:0006364">
    <property type="term" value="P:rRNA processing"/>
    <property type="evidence" value="ECO:0007669"/>
    <property type="project" value="TreeGrafter"/>
</dbReference>
<dbReference type="AlphaFoldDB" id="A0AAV5QZ69"/>
<keyword evidence="4" id="KW-1185">Reference proteome</keyword>
<comment type="caution">
    <text evidence="3">The sequence shown here is derived from an EMBL/GenBank/DDBJ whole genome shotgun (WGS) entry which is preliminary data.</text>
</comment>
<dbReference type="GO" id="GO:1990904">
    <property type="term" value="C:ribonucleoprotein complex"/>
    <property type="evidence" value="ECO:0007669"/>
    <property type="project" value="TreeGrafter"/>
</dbReference>
<dbReference type="GO" id="GO:0000492">
    <property type="term" value="P:box C/D snoRNP assembly"/>
    <property type="evidence" value="ECO:0007669"/>
    <property type="project" value="TreeGrafter"/>
</dbReference>
<evidence type="ECO:0000313" key="3">
    <source>
        <dbReference type="EMBL" id="GMM44583.1"/>
    </source>
</evidence>
<name>A0AAV5QZ69_PICKL</name>
<dbReference type="PANTHER" id="PTHR22997:SF0">
    <property type="entry name" value="PIH1 DOMAIN-CONTAINING PROTEIN 1"/>
    <property type="match status" value="1"/>
</dbReference>
<dbReference type="GO" id="GO:0005737">
    <property type="term" value="C:cytoplasm"/>
    <property type="evidence" value="ECO:0007669"/>
    <property type="project" value="TreeGrafter"/>
</dbReference>
<feature type="domain" description="PIH1 N-terminal" evidence="2">
    <location>
        <begin position="5"/>
        <end position="156"/>
    </location>
</feature>
<accession>A0AAV5QZ69</accession>
<evidence type="ECO:0000313" key="4">
    <source>
        <dbReference type="Proteomes" id="UP001378960"/>
    </source>
</evidence>
<dbReference type="Proteomes" id="UP001378960">
    <property type="component" value="Unassembled WGS sequence"/>
</dbReference>
<dbReference type="GO" id="GO:0097255">
    <property type="term" value="C:R2TP complex"/>
    <property type="evidence" value="ECO:0007669"/>
    <property type="project" value="TreeGrafter"/>
</dbReference>
<dbReference type="PANTHER" id="PTHR22997">
    <property type="entry name" value="PIH1 DOMAIN-CONTAINING PROTEIN 1"/>
    <property type="match status" value="1"/>
</dbReference>
<organism evidence="3 4">
    <name type="scientific">Pichia kluyveri</name>
    <name type="common">Yeast</name>
    <dbReference type="NCBI Taxonomy" id="36015"/>
    <lineage>
        <taxon>Eukaryota</taxon>
        <taxon>Fungi</taxon>
        <taxon>Dikarya</taxon>
        <taxon>Ascomycota</taxon>
        <taxon>Saccharomycotina</taxon>
        <taxon>Pichiomycetes</taxon>
        <taxon>Pichiales</taxon>
        <taxon>Pichiaceae</taxon>
        <taxon>Pichia</taxon>
    </lineage>
</organism>